<proteinExistence type="inferred from homology"/>
<feature type="region of interest" description="Disordered" evidence="2">
    <location>
        <begin position="48"/>
        <end position="92"/>
    </location>
</feature>
<dbReference type="Pfam" id="PF07065">
    <property type="entry name" value="D123"/>
    <property type="match status" value="1"/>
</dbReference>
<gene>
    <name evidence="3" type="ORF">OLC1_LOCUS13482</name>
</gene>
<dbReference type="PANTHER" id="PTHR15323">
    <property type="entry name" value="D123 PROTEIN"/>
    <property type="match status" value="1"/>
</dbReference>
<reference evidence="3" key="1">
    <citation type="submission" date="2023-03" db="EMBL/GenBank/DDBJ databases">
        <authorList>
            <person name="Julca I."/>
        </authorList>
    </citation>
    <scope>NUCLEOTIDE SEQUENCE</scope>
</reference>
<organism evidence="3 4">
    <name type="scientific">Oldenlandia corymbosa var. corymbosa</name>
    <dbReference type="NCBI Taxonomy" id="529605"/>
    <lineage>
        <taxon>Eukaryota</taxon>
        <taxon>Viridiplantae</taxon>
        <taxon>Streptophyta</taxon>
        <taxon>Embryophyta</taxon>
        <taxon>Tracheophyta</taxon>
        <taxon>Spermatophyta</taxon>
        <taxon>Magnoliopsida</taxon>
        <taxon>eudicotyledons</taxon>
        <taxon>Gunneridae</taxon>
        <taxon>Pentapetalae</taxon>
        <taxon>asterids</taxon>
        <taxon>lamiids</taxon>
        <taxon>Gentianales</taxon>
        <taxon>Rubiaceae</taxon>
        <taxon>Rubioideae</taxon>
        <taxon>Spermacoceae</taxon>
        <taxon>Hedyotis-Oldenlandia complex</taxon>
        <taxon>Oldenlandia</taxon>
    </lineage>
</organism>
<dbReference type="EMBL" id="OX459121">
    <property type="protein sequence ID" value="CAI9104582.1"/>
    <property type="molecule type" value="Genomic_DNA"/>
</dbReference>
<keyword evidence="4" id="KW-1185">Reference proteome</keyword>
<evidence type="ECO:0000313" key="3">
    <source>
        <dbReference type="EMBL" id="CAI9104582.1"/>
    </source>
</evidence>
<evidence type="ECO:0000256" key="1">
    <source>
        <dbReference type="ARBA" id="ARBA00011047"/>
    </source>
</evidence>
<accession>A0AAV1DCP6</accession>
<dbReference type="InterPro" id="IPR009772">
    <property type="entry name" value="CDC123"/>
</dbReference>
<evidence type="ECO:0000313" key="4">
    <source>
        <dbReference type="Proteomes" id="UP001161247"/>
    </source>
</evidence>
<comment type="similarity">
    <text evidence="1">Belongs to the CDC123 family.</text>
</comment>
<dbReference type="GO" id="GO:0005737">
    <property type="term" value="C:cytoplasm"/>
    <property type="evidence" value="ECO:0007669"/>
    <property type="project" value="TreeGrafter"/>
</dbReference>
<dbReference type="AlphaFoldDB" id="A0AAV1DCP6"/>
<evidence type="ECO:0000256" key="2">
    <source>
        <dbReference type="SAM" id="MobiDB-lite"/>
    </source>
</evidence>
<protein>
    <submittedName>
        <fullName evidence="3">OLC1v1003286C1</fullName>
    </submittedName>
</protein>
<dbReference type="Proteomes" id="UP001161247">
    <property type="component" value="Chromosome 4"/>
</dbReference>
<sequence>MKVEEVSRCQIQDWYPKFKSLSIRTIIHELPEPFVEYLNDPGTLILPDSVTEDDAFPNRVHKPEDEDDFQVQEGSDEEDESEQPSTPPPSFPELELKIKESIESLGGAVFPKLNWSAPKDAAWISCSGNLKCSTFSEIVLLLKSSDSLVHDLDHAYDSCDDKTAARPQKFFLALRKWYNSLRPEMEFRCFVRDRILIGISQREVTGFYPSLFARKDELSTMIQDFYQQKLGDKFESESYTFDVYITGDNRVKLLDFNPWCGSTLPLLFSWEELEEISRDDEEVPEFRIVGNQCGVRPGMKTAVPYDYLDTSPGSGWDQFLNQANEELKKQSISGEAGA</sequence>
<name>A0AAV1DCP6_OLDCO</name>
<feature type="compositionally biased region" description="Acidic residues" evidence="2">
    <location>
        <begin position="65"/>
        <end position="82"/>
    </location>
</feature>
<dbReference type="PANTHER" id="PTHR15323:SF6">
    <property type="entry name" value="CELL DIVISION CYCLE PROTEIN 123 HOMOLOG"/>
    <property type="match status" value="1"/>
</dbReference>